<protein>
    <submittedName>
        <fullName evidence="2">Uncharacterized protein</fullName>
    </submittedName>
</protein>
<feature type="compositionally biased region" description="Polar residues" evidence="1">
    <location>
        <begin position="69"/>
        <end position="78"/>
    </location>
</feature>
<evidence type="ECO:0000256" key="1">
    <source>
        <dbReference type="SAM" id="MobiDB-lite"/>
    </source>
</evidence>
<feature type="region of interest" description="Disordered" evidence="1">
    <location>
        <begin position="1"/>
        <end position="92"/>
    </location>
</feature>
<name>A0A6A6UP08_9PEZI</name>
<dbReference type="EMBL" id="MU004231">
    <property type="protein sequence ID" value="KAF2673157.1"/>
    <property type="molecule type" value="Genomic_DNA"/>
</dbReference>
<gene>
    <name evidence="2" type="ORF">BT63DRAFT_451189</name>
</gene>
<dbReference type="Proteomes" id="UP000799302">
    <property type="component" value="Unassembled WGS sequence"/>
</dbReference>
<reference evidence="2" key="1">
    <citation type="journal article" date="2020" name="Stud. Mycol.">
        <title>101 Dothideomycetes genomes: a test case for predicting lifestyles and emergence of pathogens.</title>
        <authorList>
            <person name="Haridas S."/>
            <person name="Albert R."/>
            <person name="Binder M."/>
            <person name="Bloem J."/>
            <person name="Labutti K."/>
            <person name="Salamov A."/>
            <person name="Andreopoulos B."/>
            <person name="Baker S."/>
            <person name="Barry K."/>
            <person name="Bills G."/>
            <person name="Bluhm B."/>
            <person name="Cannon C."/>
            <person name="Castanera R."/>
            <person name="Culley D."/>
            <person name="Daum C."/>
            <person name="Ezra D."/>
            <person name="Gonzalez J."/>
            <person name="Henrissat B."/>
            <person name="Kuo A."/>
            <person name="Liang C."/>
            <person name="Lipzen A."/>
            <person name="Lutzoni F."/>
            <person name="Magnuson J."/>
            <person name="Mondo S."/>
            <person name="Nolan M."/>
            <person name="Ohm R."/>
            <person name="Pangilinan J."/>
            <person name="Park H.-J."/>
            <person name="Ramirez L."/>
            <person name="Alfaro M."/>
            <person name="Sun H."/>
            <person name="Tritt A."/>
            <person name="Yoshinaga Y."/>
            <person name="Zwiers L.-H."/>
            <person name="Turgeon B."/>
            <person name="Goodwin S."/>
            <person name="Spatafora J."/>
            <person name="Crous P."/>
            <person name="Grigoriev I."/>
        </authorList>
    </citation>
    <scope>NUCLEOTIDE SEQUENCE</scope>
    <source>
        <strain evidence="2">CBS 115976</strain>
    </source>
</reference>
<evidence type="ECO:0000313" key="2">
    <source>
        <dbReference type="EMBL" id="KAF2673157.1"/>
    </source>
</evidence>
<proteinExistence type="predicted"/>
<accession>A0A6A6UP08</accession>
<feature type="compositionally biased region" description="Polar residues" evidence="1">
    <location>
        <begin position="12"/>
        <end position="28"/>
    </location>
</feature>
<keyword evidence="3" id="KW-1185">Reference proteome</keyword>
<organism evidence="2 3">
    <name type="scientific">Microthyrium microscopicum</name>
    <dbReference type="NCBI Taxonomy" id="703497"/>
    <lineage>
        <taxon>Eukaryota</taxon>
        <taxon>Fungi</taxon>
        <taxon>Dikarya</taxon>
        <taxon>Ascomycota</taxon>
        <taxon>Pezizomycotina</taxon>
        <taxon>Dothideomycetes</taxon>
        <taxon>Dothideomycetes incertae sedis</taxon>
        <taxon>Microthyriales</taxon>
        <taxon>Microthyriaceae</taxon>
        <taxon>Microthyrium</taxon>
    </lineage>
</organism>
<feature type="compositionally biased region" description="Basic and acidic residues" evidence="1">
    <location>
        <begin position="80"/>
        <end position="92"/>
    </location>
</feature>
<sequence>MDYIASVRDPNHQTPYTTTNLSFQTSFTMAPERGESPPPETQRPDQLEPPAKNPNQGTTDKAENESNKALDNLESNPTHIMEKHAEEKSSKN</sequence>
<evidence type="ECO:0000313" key="3">
    <source>
        <dbReference type="Proteomes" id="UP000799302"/>
    </source>
</evidence>
<dbReference type="AlphaFoldDB" id="A0A6A6UP08"/>
<dbReference type="OrthoDB" id="5375886at2759"/>